<evidence type="ECO:0000313" key="5">
    <source>
        <dbReference type="Proteomes" id="UP000750711"/>
    </source>
</evidence>
<accession>A0A9P8RLU9</accession>
<reference evidence="4" key="1">
    <citation type="submission" date="2021-03" db="EMBL/GenBank/DDBJ databases">
        <title>Comparative genomics and phylogenomic investigation of the class Geoglossomycetes provide insights into ecological specialization and systematics.</title>
        <authorList>
            <person name="Melie T."/>
            <person name="Pirro S."/>
            <person name="Miller A.N."/>
            <person name="Quandt A."/>
        </authorList>
    </citation>
    <scope>NUCLEOTIDE SEQUENCE</scope>
    <source>
        <strain evidence="4">CAQ_001_2017</strain>
    </source>
</reference>
<dbReference type="Proteomes" id="UP000750711">
    <property type="component" value="Unassembled WGS sequence"/>
</dbReference>
<gene>
    <name evidence="4" type="ORF">GP486_005898</name>
</gene>
<dbReference type="PANTHER" id="PTHR10039:SF10">
    <property type="entry name" value="NACHT DOMAIN-CONTAINING PROTEIN"/>
    <property type="match status" value="1"/>
</dbReference>
<evidence type="ECO:0000259" key="3">
    <source>
        <dbReference type="Pfam" id="PF24883"/>
    </source>
</evidence>
<dbReference type="InterPro" id="IPR054471">
    <property type="entry name" value="GPIID_WHD"/>
</dbReference>
<comment type="caution">
    <text evidence="4">The sequence shown here is derived from an EMBL/GenBank/DDBJ whole genome shotgun (WGS) entry which is preliminary data.</text>
</comment>
<dbReference type="Pfam" id="PF24883">
    <property type="entry name" value="NPHP3_N"/>
    <property type="match status" value="1"/>
</dbReference>
<evidence type="ECO:0000259" key="2">
    <source>
        <dbReference type="Pfam" id="PF22939"/>
    </source>
</evidence>
<organism evidence="4 5">
    <name type="scientific">Trichoglossum hirsutum</name>
    <dbReference type="NCBI Taxonomy" id="265104"/>
    <lineage>
        <taxon>Eukaryota</taxon>
        <taxon>Fungi</taxon>
        <taxon>Dikarya</taxon>
        <taxon>Ascomycota</taxon>
        <taxon>Pezizomycotina</taxon>
        <taxon>Geoglossomycetes</taxon>
        <taxon>Geoglossales</taxon>
        <taxon>Geoglossaceae</taxon>
        <taxon>Trichoglossum</taxon>
    </lineage>
</organism>
<sequence length="540" mass="61874">MWDSASVIGELFRRNPMNRPLVRFFFCRYDSPESLNAKTILGSLIRQCLDINTVSSQIEAHLKQLLEDSSPDFQDLIDLMEKVLIVSQEQFIIIDAIDECEKAERNLFYSALRRLVDSPRVKLKVFLASGLHIKIELERALRPGRYISMASSDANSDIKTYIENSIAERKENGELVVGQSQLLLDIRDTLVKRAQGIWRFLWVTFQIQEICAQGCDEAIRKVIGDLPRDLPETYERILARINRTGTAEIAQKIFRWVAVAKRPLSLEELREAIAIQPCQPSLNTEALENDINRLVPYCGNLIVFDEEDRVVQFAHYTVKQFLLAESRSPLLDSFHFQLLHADLEAGEVCVTYLNFNDFKQQLVKVSPTPAHLSHPMAILEVSLSTGLNVKRSPWLRRAQLRGPRNPEKINIGQQLYSAAGMRDSKPIEKFKAIYALLPYASEHWLSHSSTFSEQNTKTWRLWNSLLLTESIFVQMPWKFDEWTRRTQSVIQWTLQNDHCALIRHIGGSGTNTLSKESRGRVLIDSAAQGRSRLVNVLIDL</sequence>
<evidence type="ECO:0008006" key="6">
    <source>
        <dbReference type="Google" id="ProtNLM"/>
    </source>
</evidence>
<dbReference type="EMBL" id="JAGHQM010001198">
    <property type="protein sequence ID" value="KAH0556172.1"/>
    <property type="molecule type" value="Genomic_DNA"/>
</dbReference>
<proteinExistence type="predicted"/>
<evidence type="ECO:0000313" key="4">
    <source>
        <dbReference type="EMBL" id="KAH0556172.1"/>
    </source>
</evidence>
<keyword evidence="1" id="KW-0677">Repeat</keyword>
<dbReference type="PANTHER" id="PTHR10039">
    <property type="entry name" value="AMELOGENIN"/>
    <property type="match status" value="1"/>
</dbReference>
<keyword evidence="5" id="KW-1185">Reference proteome</keyword>
<evidence type="ECO:0000256" key="1">
    <source>
        <dbReference type="ARBA" id="ARBA00022737"/>
    </source>
</evidence>
<feature type="domain" description="Nephrocystin 3-like N-terminal" evidence="3">
    <location>
        <begin position="5"/>
        <end position="129"/>
    </location>
</feature>
<dbReference type="Pfam" id="PF22939">
    <property type="entry name" value="WHD_GPIID"/>
    <property type="match status" value="1"/>
</dbReference>
<dbReference type="AlphaFoldDB" id="A0A9P8RLU9"/>
<protein>
    <recommendedName>
        <fullName evidence="6">NACHT domain-containing protein</fullName>
    </recommendedName>
</protein>
<name>A0A9P8RLU9_9PEZI</name>
<dbReference type="InterPro" id="IPR056884">
    <property type="entry name" value="NPHP3-like_N"/>
</dbReference>
<feature type="non-terminal residue" evidence="4">
    <location>
        <position position="540"/>
    </location>
</feature>
<feature type="domain" description="GPI inositol-deacylase winged helix" evidence="2">
    <location>
        <begin position="245"/>
        <end position="327"/>
    </location>
</feature>